<name>A0A916SDG4_9BURK</name>
<keyword evidence="3" id="KW-1185">Reference proteome</keyword>
<feature type="region of interest" description="Disordered" evidence="1">
    <location>
        <begin position="55"/>
        <end position="85"/>
    </location>
</feature>
<evidence type="ECO:0000313" key="3">
    <source>
        <dbReference type="Proteomes" id="UP000620596"/>
    </source>
</evidence>
<evidence type="ECO:0000313" key="2">
    <source>
        <dbReference type="EMBL" id="GGA94479.1"/>
    </source>
</evidence>
<dbReference type="Proteomes" id="UP000620596">
    <property type="component" value="Unassembled WGS sequence"/>
</dbReference>
<dbReference type="EMBL" id="BMIG01000004">
    <property type="protein sequence ID" value="GGA94479.1"/>
    <property type="molecule type" value="Genomic_DNA"/>
</dbReference>
<accession>A0A916SDG4</accession>
<organism evidence="2 3">
    <name type="scientific">Polaromonas eurypsychrophila</name>
    <dbReference type="NCBI Taxonomy" id="1614635"/>
    <lineage>
        <taxon>Bacteria</taxon>
        <taxon>Pseudomonadati</taxon>
        <taxon>Pseudomonadota</taxon>
        <taxon>Betaproteobacteria</taxon>
        <taxon>Burkholderiales</taxon>
        <taxon>Comamonadaceae</taxon>
        <taxon>Polaromonas</taxon>
    </lineage>
</organism>
<reference evidence="2" key="2">
    <citation type="submission" date="2020-09" db="EMBL/GenBank/DDBJ databases">
        <authorList>
            <person name="Sun Q."/>
            <person name="Zhou Y."/>
        </authorList>
    </citation>
    <scope>NUCLEOTIDE SEQUENCE</scope>
    <source>
        <strain evidence="2">CGMCC 1.15322</strain>
    </source>
</reference>
<gene>
    <name evidence="2" type="ORF">GCM10011496_14450</name>
</gene>
<evidence type="ECO:0000256" key="1">
    <source>
        <dbReference type="SAM" id="MobiDB-lite"/>
    </source>
</evidence>
<comment type="caution">
    <text evidence="2">The sequence shown here is derived from an EMBL/GenBank/DDBJ whole genome shotgun (WGS) entry which is preliminary data.</text>
</comment>
<feature type="compositionally biased region" description="Basic and acidic residues" evidence="1">
    <location>
        <begin position="70"/>
        <end position="85"/>
    </location>
</feature>
<proteinExistence type="predicted"/>
<dbReference type="AlphaFoldDB" id="A0A916SDG4"/>
<protein>
    <submittedName>
        <fullName evidence="2">Uncharacterized protein</fullName>
    </submittedName>
</protein>
<reference evidence="2" key="1">
    <citation type="journal article" date="2014" name="Int. J. Syst. Evol. Microbiol.">
        <title>Complete genome sequence of Corynebacterium casei LMG S-19264T (=DSM 44701T), isolated from a smear-ripened cheese.</title>
        <authorList>
            <consortium name="US DOE Joint Genome Institute (JGI-PGF)"/>
            <person name="Walter F."/>
            <person name="Albersmeier A."/>
            <person name="Kalinowski J."/>
            <person name="Ruckert C."/>
        </authorList>
    </citation>
    <scope>NUCLEOTIDE SEQUENCE</scope>
    <source>
        <strain evidence="2">CGMCC 1.15322</strain>
    </source>
</reference>
<sequence length="85" mass="9600">MKQWLGIRSNVEVTGLPHQLKIKQENDGRCSVDAKSPIFISKERECAEHNSCQQHHCKGGEDATNPPRVEIGEAKRASRLLTKYD</sequence>